<accession>A0A0C1ZT81</accession>
<evidence type="ECO:0000313" key="1">
    <source>
        <dbReference type="EMBL" id="KIG14223.1"/>
    </source>
</evidence>
<dbReference type="Proteomes" id="UP000031599">
    <property type="component" value="Unassembled WGS sequence"/>
</dbReference>
<evidence type="ECO:0000313" key="2">
    <source>
        <dbReference type="Proteomes" id="UP000031599"/>
    </source>
</evidence>
<sequence length="50" mass="5857">MTIDELQLIYRVQFPVLYQYEAETFYRCDREADMAQAMTYFQAALALPGA</sequence>
<dbReference type="AlphaFoldDB" id="A0A0C1ZT81"/>
<reference evidence="1 2" key="1">
    <citation type="submission" date="2014-12" db="EMBL/GenBank/DDBJ databases">
        <title>Genome assembly of Enhygromyxa salina DSM 15201.</title>
        <authorList>
            <person name="Sharma G."/>
            <person name="Subramanian S."/>
        </authorList>
    </citation>
    <scope>NUCLEOTIDE SEQUENCE [LARGE SCALE GENOMIC DNA]</scope>
    <source>
        <strain evidence="1 2">DSM 15201</strain>
    </source>
</reference>
<dbReference type="EMBL" id="JMCC02000076">
    <property type="protein sequence ID" value="KIG14223.1"/>
    <property type="molecule type" value="Genomic_DNA"/>
</dbReference>
<organism evidence="1 2">
    <name type="scientific">Enhygromyxa salina</name>
    <dbReference type="NCBI Taxonomy" id="215803"/>
    <lineage>
        <taxon>Bacteria</taxon>
        <taxon>Pseudomonadati</taxon>
        <taxon>Myxococcota</taxon>
        <taxon>Polyangia</taxon>
        <taxon>Nannocystales</taxon>
        <taxon>Nannocystaceae</taxon>
        <taxon>Enhygromyxa</taxon>
    </lineage>
</organism>
<proteinExistence type="predicted"/>
<gene>
    <name evidence="1" type="ORF">DB30_06972</name>
</gene>
<name>A0A0C1ZT81_9BACT</name>
<protein>
    <submittedName>
        <fullName evidence="1">Uncharacterized protein</fullName>
    </submittedName>
</protein>
<comment type="caution">
    <text evidence="1">The sequence shown here is derived from an EMBL/GenBank/DDBJ whole genome shotgun (WGS) entry which is preliminary data.</text>
</comment>